<keyword evidence="11" id="KW-0317">Glutathione biosynthesis</keyword>
<comment type="caution">
    <text evidence="12">The sequence shown here is derived from an EMBL/GenBank/DDBJ whole genome shotgun (WGS) entry which is preliminary data.</text>
</comment>
<organism evidence="12 13">
    <name type="scientific">Rhodalgimonas zhirmunskyi</name>
    <dbReference type="NCBI Taxonomy" id="2964767"/>
    <lineage>
        <taxon>Bacteria</taxon>
        <taxon>Pseudomonadati</taxon>
        <taxon>Pseudomonadota</taxon>
        <taxon>Alphaproteobacteria</taxon>
        <taxon>Rhodobacterales</taxon>
        <taxon>Roseobacteraceae</taxon>
        <taxon>Rhodalgimonas</taxon>
    </lineage>
</organism>
<evidence type="ECO:0000256" key="9">
    <source>
        <dbReference type="PIRSR" id="PIRSR600101-1"/>
    </source>
</evidence>
<dbReference type="Pfam" id="PF01019">
    <property type="entry name" value="G_glu_transpept"/>
    <property type="match status" value="1"/>
</dbReference>
<feature type="binding site" evidence="10">
    <location>
        <position position="540"/>
    </location>
    <ligand>
        <name>L-glutamate</name>
        <dbReference type="ChEBI" id="CHEBI:29985"/>
    </ligand>
</feature>
<dbReference type="RefSeq" id="WP_317625159.1">
    <property type="nucleotide sequence ID" value="NZ_JANFFA010000001.1"/>
</dbReference>
<comment type="catalytic activity">
    <reaction evidence="2 11">
        <text>glutathione + H2O = L-cysteinylglycine + L-glutamate</text>
        <dbReference type="Rhea" id="RHEA:28807"/>
        <dbReference type="ChEBI" id="CHEBI:15377"/>
        <dbReference type="ChEBI" id="CHEBI:29985"/>
        <dbReference type="ChEBI" id="CHEBI:57925"/>
        <dbReference type="ChEBI" id="CHEBI:61694"/>
        <dbReference type="EC" id="3.4.19.13"/>
    </reaction>
</comment>
<proteinExistence type="inferred from homology"/>
<evidence type="ECO:0000256" key="1">
    <source>
        <dbReference type="ARBA" id="ARBA00001049"/>
    </source>
</evidence>
<dbReference type="AlphaFoldDB" id="A0AAJ1U5M5"/>
<dbReference type="Proteomes" id="UP001227162">
    <property type="component" value="Unassembled WGS sequence"/>
</dbReference>
<comment type="similarity">
    <text evidence="3 11">Belongs to the gamma-glutamyltransferase family.</text>
</comment>
<feature type="binding site" evidence="10">
    <location>
        <position position="494"/>
    </location>
    <ligand>
        <name>L-glutamate</name>
        <dbReference type="ChEBI" id="CHEBI:29985"/>
    </ligand>
</feature>
<evidence type="ECO:0000256" key="7">
    <source>
        <dbReference type="ARBA" id="ARBA00023315"/>
    </source>
</evidence>
<keyword evidence="7 11" id="KW-0012">Acyltransferase</keyword>
<evidence type="ECO:0000256" key="11">
    <source>
        <dbReference type="RuleBase" id="RU368036"/>
    </source>
</evidence>
<dbReference type="InterPro" id="IPR051792">
    <property type="entry name" value="GGT_bact"/>
</dbReference>
<accession>A0AAJ1U5M5</accession>
<dbReference type="PANTHER" id="PTHR43199">
    <property type="entry name" value="GLUTATHIONE HYDROLASE"/>
    <property type="match status" value="1"/>
</dbReference>
<keyword evidence="13" id="KW-1185">Reference proteome</keyword>
<dbReference type="InterPro" id="IPR043137">
    <property type="entry name" value="GGT_ssub_C"/>
</dbReference>
<feature type="binding site" evidence="10">
    <location>
        <begin position="518"/>
        <end position="519"/>
    </location>
    <ligand>
        <name>L-glutamate</name>
        <dbReference type="ChEBI" id="CHEBI:29985"/>
    </ligand>
</feature>
<dbReference type="Gene3D" id="1.10.246.130">
    <property type="match status" value="1"/>
</dbReference>
<dbReference type="EC" id="2.3.2.2" evidence="11"/>
<comment type="subunit">
    <text evidence="11">This enzyme consists of two polypeptide chains, which are synthesized in precursor form from a single polypeptide.</text>
</comment>
<dbReference type="PRINTS" id="PR01210">
    <property type="entry name" value="GGTRANSPTASE"/>
</dbReference>
<dbReference type="GO" id="GO:0103068">
    <property type="term" value="F:leukotriene C4 gamma-glutamyl transferase activity"/>
    <property type="evidence" value="ECO:0007669"/>
    <property type="project" value="UniProtKB-EC"/>
</dbReference>
<dbReference type="EMBL" id="JANFFA010000001">
    <property type="protein sequence ID" value="MDQ2093575.1"/>
    <property type="molecule type" value="Genomic_DNA"/>
</dbReference>
<dbReference type="InterPro" id="IPR043138">
    <property type="entry name" value="GGT_lsub"/>
</dbReference>
<gene>
    <name evidence="12" type="primary">ggt</name>
    <name evidence="12" type="ORF">NOI20_05585</name>
</gene>
<dbReference type="InterPro" id="IPR000101">
    <property type="entry name" value="GGT_peptidase"/>
</dbReference>
<evidence type="ECO:0000313" key="13">
    <source>
        <dbReference type="Proteomes" id="UP001227162"/>
    </source>
</evidence>
<dbReference type="GO" id="GO:0006751">
    <property type="term" value="P:glutathione catabolic process"/>
    <property type="evidence" value="ECO:0007669"/>
    <property type="project" value="UniProtKB-UniRule"/>
</dbReference>
<comment type="catalytic activity">
    <reaction evidence="1 11">
        <text>an S-substituted glutathione + H2O = an S-substituted L-cysteinylglycine + L-glutamate</text>
        <dbReference type="Rhea" id="RHEA:59468"/>
        <dbReference type="ChEBI" id="CHEBI:15377"/>
        <dbReference type="ChEBI" id="CHEBI:29985"/>
        <dbReference type="ChEBI" id="CHEBI:90779"/>
        <dbReference type="ChEBI" id="CHEBI:143103"/>
        <dbReference type="EC" id="3.4.19.13"/>
    </reaction>
</comment>
<sequence>MSTHSNLSTRLKTPQGRPAVKTLSGAVRTALTALLLAGPFVAGSFVSGSFLSGPALAQDAADSVAPESPTALQTATLDARLAAALAAKAEGRPVVAQNWMIAVANPLAAQAGARILAEGGTAADAMVAVQAVLGLVEPQSSGLGGGAFLLWYDAETGEVTTLDGRETAPLATRPTLFLDSLGQPMGFFDAVVGARSVGTPGTPALMLAAHGRWGDAKWAGLFDDAIRLSEEGFAVSPRLAGLVAADAKRLSRDASTRSYFLPGGFPLREGQILRNPEYAETLRTMAGQGVGQFYTGRIARDIVEKVTSDTANPGGLREIDFALYRVRERAVACALYRGYDICGMGPPSSGGIAVGQILGMLEGYDLAALGPKSPEAWRLIGDASRLAFADRGRYLADSDYVPVPVKGMLAPDYLTKRGALLAGDDALPEVAPGTPDFDHALNWADDAAIEFPSTSHISIVDSFGNALSMTTTIENAFGSRLMVHGYLLNNELTDFSFRSHRDGVPVANRAEPGKRPRSSMAPTIVLKDGKPVLVIGSPGGSRIIPYVAGAIIAHIDWGMDAQQAVALPHLVNRFGIYEIESGTEAEALAAPLEALGYEVRLSGLNSGLHAIALGAAAGGAALEGGADPRREGIVLGD</sequence>
<evidence type="ECO:0000256" key="10">
    <source>
        <dbReference type="PIRSR" id="PIRSR600101-2"/>
    </source>
</evidence>
<comment type="PTM">
    <text evidence="11">Cleaved by autocatalysis into a large and a small subunit.</text>
</comment>
<keyword evidence="6 11" id="KW-0865">Zymogen</keyword>
<dbReference type="Gene3D" id="3.60.20.40">
    <property type="match status" value="1"/>
</dbReference>
<dbReference type="GO" id="GO:0006750">
    <property type="term" value="P:glutathione biosynthetic process"/>
    <property type="evidence" value="ECO:0007669"/>
    <property type="project" value="UniProtKB-KW"/>
</dbReference>
<evidence type="ECO:0000256" key="3">
    <source>
        <dbReference type="ARBA" id="ARBA00009381"/>
    </source>
</evidence>
<evidence type="ECO:0000256" key="5">
    <source>
        <dbReference type="ARBA" id="ARBA00022801"/>
    </source>
</evidence>
<name>A0AAJ1U5M5_9RHOB</name>
<dbReference type="EC" id="3.4.19.13" evidence="11"/>
<comment type="pathway">
    <text evidence="11">Sulfur metabolism; glutathione metabolism.</text>
</comment>
<evidence type="ECO:0000256" key="4">
    <source>
        <dbReference type="ARBA" id="ARBA00022679"/>
    </source>
</evidence>
<reference evidence="12" key="2">
    <citation type="submission" date="2023-04" db="EMBL/GenBank/DDBJ databases">
        <title>'Rhodoalgimonas zhirmunskyi' gen. nov., isolated from a red alga.</title>
        <authorList>
            <person name="Nedashkovskaya O.I."/>
            <person name="Otstavnykh N.Y."/>
            <person name="Bystritskaya E.P."/>
            <person name="Balabanova L.A."/>
            <person name="Isaeva M.P."/>
        </authorList>
    </citation>
    <scope>NUCLEOTIDE SEQUENCE</scope>
    <source>
        <strain evidence="12">10Alg 79</strain>
    </source>
</reference>
<evidence type="ECO:0000256" key="6">
    <source>
        <dbReference type="ARBA" id="ARBA00023145"/>
    </source>
</evidence>
<evidence type="ECO:0000313" key="12">
    <source>
        <dbReference type="EMBL" id="MDQ2093575.1"/>
    </source>
</evidence>
<dbReference type="GO" id="GO:0036374">
    <property type="term" value="F:glutathione hydrolase activity"/>
    <property type="evidence" value="ECO:0007669"/>
    <property type="project" value="UniProtKB-UniRule"/>
</dbReference>
<dbReference type="InterPro" id="IPR029055">
    <property type="entry name" value="Ntn_hydrolases_N"/>
</dbReference>
<comment type="catalytic activity">
    <reaction evidence="8 11">
        <text>an N-terminal (5-L-glutamyl)-[peptide] + an alpha-amino acid = 5-L-glutamyl amino acid + an N-terminal L-alpha-aminoacyl-[peptide]</text>
        <dbReference type="Rhea" id="RHEA:23904"/>
        <dbReference type="Rhea" id="RHEA-COMP:9780"/>
        <dbReference type="Rhea" id="RHEA-COMP:9795"/>
        <dbReference type="ChEBI" id="CHEBI:77644"/>
        <dbReference type="ChEBI" id="CHEBI:78597"/>
        <dbReference type="ChEBI" id="CHEBI:78599"/>
        <dbReference type="ChEBI" id="CHEBI:78608"/>
        <dbReference type="EC" id="2.3.2.2"/>
    </reaction>
</comment>
<feature type="binding site" evidence="10">
    <location>
        <position position="165"/>
    </location>
    <ligand>
        <name>L-glutamate</name>
        <dbReference type="ChEBI" id="CHEBI:29985"/>
    </ligand>
</feature>
<keyword evidence="5 11" id="KW-0378">Hydrolase</keyword>
<dbReference type="PANTHER" id="PTHR43199:SF1">
    <property type="entry name" value="GLUTATHIONE HYDROLASE PROENZYME"/>
    <property type="match status" value="1"/>
</dbReference>
<dbReference type="SUPFAM" id="SSF56235">
    <property type="entry name" value="N-terminal nucleophile aminohydrolases (Ntn hydrolases)"/>
    <property type="match status" value="1"/>
</dbReference>
<feature type="active site" description="Nucleophile" evidence="9">
    <location>
        <position position="454"/>
    </location>
</feature>
<reference evidence="12" key="1">
    <citation type="submission" date="2022-07" db="EMBL/GenBank/DDBJ databases">
        <authorList>
            <person name="Otstavnykh N."/>
            <person name="Isaeva M."/>
            <person name="Bystritskaya E."/>
        </authorList>
    </citation>
    <scope>NUCLEOTIDE SEQUENCE</scope>
    <source>
        <strain evidence="12">10Alg 79</strain>
    </source>
</reference>
<protein>
    <recommendedName>
        <fullName evidence="11">Glutathione hydrolase proenzyme</fullName>
        <ecNumber evidence="11">2.3.2.2</ecNumber>
        <ecNumber evidence="11">3.4.19.13</ecNumber>
    </recommendedName>
    <component>
        <recommendedName>
            <fullName evidence="11">Glutathione hydrolase large chain</fullName>
        </recommendedName>
    </component>
    <component>
        <recommendedName>
            <fullName evidence="11">Glutathione hydrolase small chain</fullName>
        </recommendedName>
    </component>
</protein>
<evidence type="ECO:0000256" key="2">
    <source>
        <dbReference type="ARBA" id="ARBA00001089"/>
    </source>
</evidence>
<evidence type="ECO:0000256" key="8">
    <source>
        <dbReference type="ARBA" id="ARBA00047417"/>
    </source>
</evidence>
<dbReference type="NCBIfam" id="TIGR00066">
    <property type="entry name" value="g_glut_trans"/>
    <property type="match status" value="1"/>
</dbReference>
<keyword evidence="4 11" id="KW-0808">Transferase</keyword>